<name>A0A8J7DDP4_DESMC</name>
<comment type="caution">
    <text evidence="2">The sequence shown here is derived from an EMBL/GenBank/DDBJ whole genome shotgun (WGS) entry which is preliminary data.</text>
</comment>
<dbReference type="EMBL" id="JADEXS010000177">
    <property type="protein sequence ID" value="MBE9023625.1"/>
    <property type="molecule type" value="Genomic_DNA"/>
</dbReference>
<dbReference type="Gene3D" id="3.30.10.20">
    <property type="match status" value="1"/>
</dbReference>
<dbReference type="InterPro" id="IPR005543">
    <property type="entry name" value="PASTA_dom"/>
</dbReference>
<gene>
    <name evidence="2" type="ORF">IQ276_14655</name>
</gene>
<protein>
    <submittedName>
        <fullName evidence="2">PASTA domain-containing protein</fullName>
    </submittedName>
</protein>
<keyword evidence="3" id="KW-1185">Reference proteome</keyword>
<dbReference type="PROSITE" id="PS51178">
    <property type="entry name" value="PASTA"/>
    <property type="match status" value="1"/>
</dbReference>
<accession>A0A8J7DDP4</accession>
<sequence>MNNRGLLLALILSRDIEDPQARTQLLLSGNLLGSSPIGLLLLVILANRAQSQPSVPDVKVPKVTGESVLKSADLLPKALKMQIQELSNDPRDLSIALQSPSADSFVRPGSTVTLFVKTNSQQLTHVTVPDVVELPFEEAREQLQDNNLRPEVIEPQSFNVDKHRKTKVRKQEPGANKSVPLGSTVWLTLVSDIETFPADTSLPR</sequence>
<evidence type="ECO:0000259" key="1">
    <source>
        <dbReference type="PROSITE" id="PS51178"/>
    </source>
</evidence>
<reference evidence="2" key="1">
    <citation type="submission" date="2020-10" db="EMBL/GenBank/DDBJ databases">
        <authorList>
            <person name="Castelo-Branco R."/>
            <person name="Eusebio N."/>
            <person name="Adriana R."/>
            <person name="Vieira A."/>
            <person name="Brugerolle De Fraissinette N."/>
            <person name="Rezende De Castro R."/>
            <person name="Schneider M.P."/>
            <person name="Vasconcelos V."/>
            <person name="Leao P.N."/>
        </authorList>
    </citation>
    <scope>NUCLEOTIDE SEQUENCE</scope>
    <source>
        <strain evidence="2">LEGE 12446</strain>
    </source>
</reference>
<feature type="domain" description="PASTA" evidence="1">
    <location>
        <begin position="119"/>
        <end position="191"/>
    </location>
</feature>
<dbReference type="AlphaFoldDB" id="A0A8J7DDP4"/>
<evidence type="ECO:0000313" key="2">
    <source>
        <dbReference type="EMBL" id="MBE9023625.1"/>
    </source>
</evidence>
<dbReference type="Proteomes" id="UP000622533">
    <property type="component" value="Unassembled WGS sequence"/>
</dbReference>
<proteinExistence type="predicted"/>
<dbReference type="SMART" id="SM00740">
    <property type="entry name" value="PASTA"/>
    <property type="match status" value="2"/>
</dbReference>
<organism evidence="2 3">
    <name type="scientific">Desmonostoc muscorum LEGE 12446</name>
    <dbReference type="NCBI Taxonomy" id="1828758"/>
    <lineage>
        <taxon>Bacteria</taxon>
        <taxon>Bacillati</taxon>
        <taxon>Cyanobacteriota</taxon>
        <taxon>Cyanophyceae</taxon>
        <taxon>Nostocales</taxon>
        <taxon>Nostocaceae</taxon>
        <taxon>Desmonostoc</taxon>
    </lineage>
</organism>
<dbReference type="CDD" id="cd06577">
    <property type="entry name" value="PASTA_pknB"/>
    <property type="match status" value="2"/>
</dbReference>
<dbReference type="Pfam" id="PF03793">
    <property type="entry name" value="PASTA"/>
    <property type="match status" value="1"/>
</dbReference>
<evidence type="ECO:0000313" key="3">
    <source>
        <dbReference type="Proteomes" id="UP000622533"/>
    </source>
</evidence>
<dbReference type="RefSeq" id="WP_193917390.1">
    <property type="nucleotide sequence ID" value="NZ_JADEXS020000001.1"/>
</dbReference>